<evidence type="ECO:0000313" key="4">
    <source>
        <dbReference type="EMBL" id="KAH8984598.1"/>
    </source>
</evidence>
<reference evidence="4" key="1">
    <citation type="submission" date="2022-01" db="EMBL/GenBank/DDBJ databases">
        <title>Comparative genomics reveals a dynamic genome evolution in the ectomycorrhizal milk-cap (Lactarius) mushrooms.</title>
        <authorList>
            <consortium name="DOE Joint Genome Institute"/>
            <person name="Lebreton A."/>
            <person name="Tang N."/>
            <person name="Kuo A."/>
            <person name="LaButti K."/>
            <person name="Drula E."/>
            <person name="Barry K."/>
            <person name="Clum A."/>
            <person name="Lipzen A."/>
            <person name="Mousain D."/>
            <person name="Ng V."/>
            <person name="Wang R."/>
            <person name="Wang X."/>
            <person name="Dai Y."/>
            <person name="Henrissat B."/>
            <person name="Grigoriev I.V."/>
            <person name="Guerin-Laguette A."/>
            <person name="Yu F."/>
            <person name="Martin F.M."/>
        </authorList>
    </citation>
    <scope>NUCLEOTIDE SEQUENCE</scope>
    <source>
        <strain evidence="4">QP</strain>
    </source>
</reference>
<feature type="region of interest" description="Disordered" evidence="2">
    <location>
        <begin position="1"/>
        <end position="29"/>
    </location>
</feature>
<evidence type="ECO:0000256" key="2">
    <source>
        <dbReference type="SAM" id="MobiDB-lite"/>
    </source>
</evidence>
<accession>A0AAD4Q7I6</accession>
<keyword evidence="5" id="KW-1185">Reference proteome</keyword>
<dbReference type="Gene3D" id="3.10.120.10">
    <property type="entry name" value="Cytochrome b5-like heme/steroid binding domain"/>
    <property type="match status" value="1"/>
</dbReference>
<dbReference type="GO" id="GO:0016020">
    <property type="term" value="C:membrane"/>
    <property type="evidence" value="ECO:0007669"/>
    <property type="project" value="TreeGrafter"/>
</dbReference>
<dbReference type="Proteomes" id="UP001201163">
    <property type="component" value="Unassembled WGS sequence"/>
</dbReference>
<comment type="similarity">
    <text evidence="1">Belongs to the cytochrome b5 family. MAPR subfamily.</text>
</comment>
<proteinExistence type="inferred from homology"/>
<protein>
    <submittedName>
        <fullName evidence="4">Cytochrome b5-like heme/steroid binding domain-containing protein</fullName>
    </submittedName>
</protein>
<comment type="caution">
    <text evidence="4">The sequence shown here is derived from an EMBL/GenBank/DDBJ whole genome shotgun (WGS) entry which is preliminary data.</text>
</comment>
<dbReference type="InterPro" id="IPR050577">
    <property type="entry name" value="MAPR/NEUFC/NENF-like"/>
</dbReference>
<evidence type="ECO:0000259" key="3">
    <source>
        <dbReference type="SMART" id="SM01117"/>
    </source>
</evidence>
<sequence>MSWISNIEGKPDPNYKDDGPKVPDPAIPDRMVSTKRANQPFLSYKNYRDEQAKLHAAWREREDARLAAIARGDPNPPRAEPDPTAQTEIGLLGLLKFLVFLFVGVLLAGKFVTGEYGWGVETAQLRKLWPTQQRLFSESLLARFDGTIEGIPIYLAIDGDVFDVSSNRRVYGPGGSYALMAGVDAARAFGTGCFKDHRTHDLRGLSESELQGVAHWKKFFSEHKSYAKVGRVNHPPIDPASPLPVHCDPKKEVEQKARWGAGPPSPSPPSQEKQQKAGSGVREAEAGQETKAAAGAGPAAHHEEL</sequence>
<feature type="compositionally biased region" description="Basic and acidic residues" evidence="2">
    <location>
        <begin position="9"/>
        <end position="21"/>
    </location>
</feature>
<dbReference type="GO" id="GO:0012505">
    <property type="term" value="C:endomembrane system"/>
    <property type="evidence" value="ECO:0007669"/>
    <property type="project" value="TreeGrafter"/>
</dbReference>
<gene>
    <name evidence="4" type="ORF">EDB92DRAFT_1473805</name>
</gene>
<dbReference type="EMBL" id="JAKELL010000074">
    <property type="protein sequence ID" value="KAH8984598.1"/>
    <property type="molecule type" value="Genomic_DNA"/>
</dbReference>
<name>A0AAD4Q7I6_9AGAM</name>
<dbReference type="SMART" id="SM01117">
    <property type="entry name" value="Cyt-b5"/>
    <property type="match status" value="1"/>
</dbReference>
<dbReference type="Pfam" id="PF00173">
    <property type="entry name" value="Cyt-b5"/>
    <property type="match status" value="1"/>
</dbReference>
<feature type="region of interest" description="Disordered" evidence="2">
    <location>
        <begin position="252"/>
        <end position="305"/>
    </location>
</feature>
<dbReference type="SUPFAM" id="SSF55856">
    <property type="entry name" value="Cytochrome b5-like heme/steroid binding domain"/>
    <property type="match status" value="1"/>
</dbReference>
<evidence type="ECO:0000256" key="1">
    <source>
        <dbReference type="ARBA" id="ARBA00038357"/>
    </source>
</evidence>
<evidence type="ECO:0000313" key="5">
    <source>
        <dbReference type="Proteomes" id="UP001201163"/>
    </source>
</evidence>
<dbReference type="InterPro" id="IPR036400">
    <property type="entry name" value="Cyt_B5-like_heme/steroid_sf"/>
</dbReference>
<dbReference type="AlphaFoldDB" id="A0AAD4Q7I6"/>
<feature type="domain" description="Cytochrome b5 heme-binding" evidence="3">
    <location>
        <begin position="136"/>
        <end position="233"/>
    </location>
</feature>
<dbReference type="PANTHER" id="PTHR10281:SF76">
    <property type="entry name" value="CALCUTTA CUP-RELATED"/>
    <property type="match status" value="1"/>
</dbReference>
<dbReference type="InterPro" id="IPR001199">
    <property type="entry name" value="Cyt_B5-like_heme/steroid-bd"/>
</dbReference>
<dbReference type="PANTHER" id="PTHR10281">
    <property type="entry name" value="MEMBRANE-ASSOCIATED PROGESTERONE RECEPTOR COMPONENT-RELATED"/>
    <property type="match status" value="1"/>
</dbReference>
<organism evidence="4 5">
    <name type="scientific">Lactarius akahatsu</name>
    <dbReference type="NCBI Taxonomy" id="416441"/>
    <lineage>
        <taxon>Eukaryota</taxon>
        <taxon>Fungi</taxon>
        <taxon>Dikarya</taxon>
        <taxon>Basidiomycota</taxon>
        <taxon>Agaricomycotina</taxon>
        <taxon>Agaricomycetes</taxon>
        <taxon>Russulales</taxon>
        <taxon>Russulaceae</taxon>
        <taxon>Lactarius</taxon>
    </lineage>
</organism>